<evidence type="ECO:0000313" key="2">
    <source>
        <dbReference type="Proteomes" id="UP000240493"/>
    </source>
</evidence>
<sequence length="222" mass="24613">MTDTLITKTARPAARTFREHNRGNKKRIKRRRTACALRQVASSDERASLRFPVIPATSHGVLSTARRGLITPYSRKDGKWTNGEAQPCRKQIDNLALACTDLHWFLSRSMDAFLLISRGLGALCTAFFRILWSTSRRPGLDVIREAVQPSLKVCAVAIPRSKSSIADKLASSIFFFFFPAGSRTVGKLSVESRAGQRTRRCLGADAPLRGVTSAHDFLPIIQ</sequence>
<proteinExistence type="predicted"/>
<protein>
    <submittedName>
        <fullName evidence="1">Uncharacterized protein</fullName>
    </submittedName>
</protein>
<reference evidence="1 2" key="1">
    <citation type="submission" date="2016-07" db="EMBL/GenBank/DDBJ databases">
        <title>Multiple horizontal gene transfer events from other fungi enriched the ability of initially mycotrophic Trichoderma (Ascomycota) to feed on dead plant biomass.</title>
        <authorList>
            <consortium name="DOE Joint Genome Institute"/>
            <person name="Aerts A."/>
            <person name="Atanasova L."/>
            <person name="Chenthamara K."/>
            <person name="Zhang J."/>
            <person name="Grujic M."/>
            <person name="Henrissat B."/>
            <person name="Kuo A."/>
            <person name="Salamov A."/>
            <person name="Lipzen A."/>
            <person name="Labutti K."/>
            <person name="Barry K."/>
            <person name="Miao Y."/>
            <person name="Rahimi M.J."/>
            <person name="Shen Q."/>
            <person name="Grigoriev I.V."/>
            <person name="Kubicek C.P."/>
            <person name="Druzhinina I.S."/>
        </authorList>
    </citation>
    <scope>NUCLEOTIDE SEQUENCE [LARGE SCALE GENOMIC DNA]</scope>
    <source>
        <strain evidence="1 2">CBS 433.97</strain>
    </source>
</reference>
<gene>
    <name evidence="1" type="ORF">M441DRAFT_385661</name>
</gene>
<organism evidence="1 2">
    <name type="scientific">Trichoderma asperellum (strain ATCC 204424 / CBS 433.97 / NBRC 101777)</name>
    <dbReference type="NCBI Taxonomy" id="1042311"/>
    <lineage>
        <taxon>Eukaryota</taxon>
        <taxon>Fungi</taxon>
        <taxon>Dikarya</taxon>
        <taxon>Ascomycota</taxon>
        <taxon>Pezizomycotina</taxon>
        <taxon>Sordariomycetes</taxon>
        <taxon>Hypocreomycetidae</taxon>
        <taxon>Hypocreales</taxon>
        <taxon>Hypocreaceae</taxon>
        <taxon>Trichoderma</taxon>
    </lineage>
</organism>
<accession>A0A2T3ZBK6</accession>
<dbReference type="EMBL" id="KZ679260">
    <property type="protein sequence ID" value="PTB42187.1"/>
    <property type="molecule type" value="Genomic_DNA"/>
</dbReference>
<evidence type="ECO:0000313" key="1">
    <source>
        <dbReference type="EMBL" id="PTB42187.1"/>
    </source>
</evidence>
<keyword evidence="2" id="KW-1185">Reference proteome</keyword>
<dbReference type="Proteomes" id="UP000240493">
    <property type="component" value="Unassembled WGS sequence"/>
</dbReference>
<dbReference type="AlphaFoldDB" id="A0A2T3ZBK6"/>
<name>A0A2T3ZBK6_TRIA4</name>